<dbReference type="PANTHER" id="PTHR43383">
    <property type="entry name" value="NODULIN 6"/>
    <property type="match status" value="1"/>
</dbReference>
<reference evidence="1" key="1">
    <citation type="submission" date="2018-05" db="EMBL/GenBank/DDBJ databases">
        <title>Draft genome of Mucuna pruriens seed.</title>
        <authorList>
            <person name="Nnadi N.E."/>
            <person name="Vos R."/>
            <person name="Hasami M.H."/>
            <person name="Devisetty U.K."/>
            <person name="Aguiy J.C."/>
        </authorList>
    </citation>
    <scope>NUCLEOTIDE SEQUENCE [LARGE SCALE GENOMIC DNA]</scope>
    <source>
        <strain evidence="1">JCA_2017</strain>
    </source>
</reference>
<organism evidence="1 2">
    <name type="scientific">Mucuna pruriens</name>
    <name type="common">Velvet bean</name>
    <name type="synonym">Dolichos pruriens</name>
    <dbReference type="NCBI Taxonomy" id="157652"/>
    <lineage>
        <taxon>Eukaryota</taxon>
        <taxon>Viridiplantae</taxon>
        <taxon>Streptophyta</taxon>
        <taxon>Embryophyta</taxon>
        <taxon>Tracheophyta</taxon>
        <taxon>Spermatophyta</taxon>
        <taxon>Magnoliopsida</taxon>
        <taxon>eudicotyledons</taxon>
        <taxon>Gunneridae</taxon>
        <taxon>Pentapetalae</taxon>
        <taxon>rosids</taxon>
        <taxon>fabids</taxon>
        <taxon>Fabales</taxon>
        <taxon>Fabaceae</taxon>
        <taxon>Papilionoideae</taxon>
        <taxon>50 kb inversion clade</taxon>
        <taxon>NPAAA clade</taxon>
        <taxon>indigoferoid/millettioid clade</taxon>
        <taxon>Phaseoleae</taxon>
        <taxon>Mucuna</taxon>
    </lineage>
</organism>
<dbReference type="AlphaFoldDB" id="A0A371GRZ4"/>
<protein>
    <recommendedName>
        <fullName evidence="3">Reverse transcriptase Ty1/copia-type domain-containing protein</fullName>
    </recommendedName>
</protein>
<name>A0A371GRZ4_MUCPR</name>
<feature type="non-terminal residue" evidence="1">
    <location>
        <position position="1"/>
    </location>
</feature>
<proteinExistence type="predicted"/>
<dbReference type="OrthoDB" id="1747567at2759"/>
<evidence type="ECO:0000313" key="2">
    <source>
        <dbReference type="Proteomes" id="UP000257109"/>
    </source>
</evidence>
<dbReference type="PANTHER" id="PTHR43383:SF2">
    <property type="entry name" value="AMIDOHYDROLASE 2 FAMILY PROTEIN"/>
    <property type="match status" value="1"/>
</dbReference>
<accession>A0A371GRZ4</accession>
<keyword evidence="2" id="KW-1185">Reference proteome</keyword>
<evidence type="ECO:0000313" key="1">
    <source>
        <dbReference type="EMBL" id="RDX93317.1"/>
    </source>
</evidence>
<comment type="caution">
    <text evidence="1">The sequence shown here is derived from an EMBL/GenBank/DDBJ whole genome shotgun (WGS) entry which is preliminary data.</text>
</comment>
<dbReference type="STRING" id="157652.A0A371GRZ4"/>
<gene>
    <name evidence="1" type="ORF">CR513_24442</name>
</gene>
<sequence>MPTSVQEALKDENWVQAMKEEMKVLEKNLTWEIVDRLNDKRVVDLEEEVYMEIPRGFYSHNKKNKSPRAWFGRFAQVMISLGYRQSQGDHTLFIKHSTDGKLTLLLVYVDDMIVRGVRKAKILSRDRSCMFQKKYLYLSKKLCTRSPQRNKKIGMQDLGGVPIEQNHRIECEESPPIEKSQY</sequence>
<dbReference type="EMBL" id="QJKJ01004641">
    <property type="protein sequence ID" value="RDX93317.1"/>
    <property type="molecule type" value="Genomic_DNA"/>
</dbReference>
<evidence type="ECO:0008006" key="3">
    <source>
        <dbReference type="Google" id="ProtNLM"/>
    </source>
</evidence>
<dbReference type="Proteomes" id="UP000257109">
    <property type="component" value="Unassembled WGS sequence"/>
</dbReference>